<feature type="region of interest" description="Disordered" evidence="1">
    <location>
        <begin position="49"/>
        <end position="143"/>
    </location>
</feature>
<dbReference type="AlphaFoldDB" id="A0A5J5BSY7"/>
<organism evidence="2 3">
    <name type="scientific">Nyssa sinensis</name>
    <dbReference type="NCBI Taxonomy" id="561372"/>
    <lineage>
        <taxon>Eukaryota</taxon>
        <taxon>Viridiplantae</taxon>
        <taxon>Streptophyta</taxon>
        <taxon>Embryophyta</taxon>
        <taxon>Tracheophyta</taxon>
        <taxon>Spermatophyta</taxon>
        <taxon>Magnoliopsida</taxon>
        <taxon>eudicotyledons</taxon>
        <taxon>Gunneridae</taxon>
        <taxon>Pentapetalae</taxon>
        <taxon>asterids</taxon>
        <taxon>Cornales</taxon>
        <taxon>Nyssaceae</taxon>
        <taxon>Nyssa</taxon>
    </lineage>
</organism>
<accession>A0A5J5BSY7</accession>
<dbReference type="Proteomes" id="UP000325577">
    <property type="component" value="Linkage Group LG10"/>
</dbReference>
<sequence>MLISSNKFVKNTNQEDVLNFYKPYQPEEGNFLLRFIKATRTYADCSYIKGSSYKDKNDSNEDDSTDGAYSERGDDDGDDSIDGDNDEQGENEDDRTDGGNVEQGDDWQRRPGSFMGKGKETIIGRNEVGDGGQTCTASSKRPK</sequence>
<dbReference type="EMBL" id="CM018033">
    <property type="protein sequence ID" value="KAA8545200.1"/>
    <property type="molecule type" value="Genomic_DNA"/>
</dbReference>
<keyword evidence="3" id="KW-1185">Reference proteome</keyword>
<evidence type="ECO:0000256" key="1">
    <source>
        <dbReference type="SAM" id="MobiDB-lite"/>
    </source>
</evidence>
<protein>
    <submittedName>
        <fullName evidence="2">Uncharacterized protein</fullName>
    </submittedName>
</protein>
<feature type="compositionally biased region" description="Polar residues" evidence="1">
    <location>
        <begin position="133"/>
        <end position="143"/>
    </location>
</feature>
<gene>
    <name evidence="2" type="ORF">F0562_019911</name>
</gene>
<proteinExistence type="predicted"/>
<feature type="compositionally biased region" description="Acidic residues" evidence="1">
    <location>
        <begin position="73"/>
        <end position="95"/>
    </location>
</feature>
<evidence type="ECO:0000313" key="3">
    <source>
        <dbReference type="Proteomes" id="UP000325577"/>
    </source>
</evidence>
<name>A0A5J5BSY7_9ASTE</name>
<reference evidence="2 3" key="1">
    <citation type="submission" date="2019-09" db="EMBL/GenBank/DDBJ databases">
        <title>A chromosome-level genome assembly of the Chinese tupelo Nyssa sinensis.</title>
        <authorList>
            <person name="Yang X."/>
            <person name="Kang M."/>
            <person name="Yang Y."/>
            <person name="Xiong H."/>
            <person name="Wang M."/>
            <person name="Zhang Z."/>
            <person name="Wang Z."/>
            <person name="Wu H."/>
            <person name="Ma T."/>
            <person name="Liu J."/>
            <person name="Xi Z."/>
        </authorList>
    </citation>
    <scope>NUCLEOTIDE SEQUENCE [LARGE SCALE GENOMIC DNA]</scope>
    <source>
        <strain evidence="2">J267</strain>
        <tissue evidence="2">Leaf</tissue>
    </source>
</reference>
<evidence type="ECO:0000313" key="2">
    <source>
        <dbReference type="EMBL" id="KAA8545200.1"/>
    </source>
</evidence>